<evidence type="ECO:0000256" key="8">
    <source>
        <dbReference type="ARBA" id="ARBA00023014"/>
    </source>
</evidence>
<feature type="binding site" evidence="10">
    <location>
        <position position="843"/>
    </location>
    <ligand>
        <name>thiamine diphosphate</name>
        <dbReference type="ChEBI" id="CHEBI:58937"/>
    </ligand>
</feature>
<dbReference type="InterPro" id="IPR019456">
    <property type="entry name" value="Pyrv-flavodox_OxRtase_EKR"/>
</dbReference>
<feature type="binding site" evidence="12">
    <location>
        <position position="818"/>
    </location>
    <ligand>
        <name>[4Fe-4S] cluster</name>
        <dbReference type="ChEBI" id="CHEBI:49883"/>
        <label>3</label>
    </ligand>
</feature>
<comment type="caution">
    <text evidence="14">The sequence shown here is derived from an EMBL/GenBank/DDBJ whole genome shotgun (WGS) entry which is preliminary data.</text>
</comment>
<dbReference type="InterPro" id="IPR002869">
    <property type="entry name" value="Pyrv_flavodox_OxRed_cen"/>
</dbReference>
<feature type="site" description="Important for catalytic activity" evidence="11">
    <location>
        <position position="1000"/>
    </location>
</feature>
<dbReference type="PANTHER" id="PTHR32154">
    <property type="entry name" value="PYRUVATE-FLAVODOXIN OXIDOREDUCTASE-RELATED"/>
    <property type="match status" value="1"/>
</dbReference>
<dbReference type="SUPFAM" id="SSF52922">
    <property type="entry name" value="TK C-terminal domain-like"/>
    <property type="match status" value="1"/>
</dbReference>
<dbReference type="Gene3D" id="3.40.920.10">
    <property type="entry name" value="Pyruvate-ferredoxin oxidoreductase, PFOR, domain III"/>
    <property type="match status" value="1"/>
</dbReference>
<dbReference type="GO" id="GO:0030976">
    <property type="term" value="F:thiamine pyrophosphate binding"/>
    <property type="evidence" value="ECO:0007669"/>
    <property type="project" value="InterPro"/>
</dbReference>
<name>A0A7W5DR25_9PORP</name>
<feature type="binding site" evidence="12">
    <location>
        <position position="700"/>
    </location>
    <ligand>
        <name>[4Fe-4S] cluster</name>
        <dbReference type="ChEBI" id="CHEBI:49883"/>
        <label>2</label>
    </ligand>
</feature>
<keyword evidence="14" id="KW-0670">Pyruvate</keyword>
<dbReference type="PROSITE" id="PS51379">
    <property type="entry name" value="4FE4S_FER_2"/>
    <property type="match status" value="2"/>
</dbReference>
<dbReference type="FunFam" id="3.40.920.10:FF:000001">
    <property type="entry name" value="Pyruvate:ferredoxin (Flavodoxin) oxidoreductase"/>
    <property type="match status" value="1"/>
</dbReference>
<evidence type="ECO:0000256" key="6">
    <source>
        <dbReference type="ARBA" id="ARBA00023002"/>
    </source>
</evidence>
<proteinExistence type="inferred from homology"/>
<dbReference type="InterPro" id="IPR009014">
    <property type="entry name" value="Transketo_C/PFOR_II"/>
</dbReference>
<organism evidence="14 15">
    <name type="scientific">Microbacter margulisiae</name>
    <dbReference type="NCBI Taxonomy" id="1350067"/>
    <lineage>
        <taxon>Bacteria</taxon>
        <taxon>Pseudomonadati</taxon>
        <taxon>Bacteroidota</taxon>
        <taxon>Bacteroidia</taxon>
        <taxon>Bacteroidales</taxon>
        <taxon>Porphyromonadaceae</taxon>
        <taxon>Microbacter</taxon>
    </lineage>
</organism>
<feature type="site" description="Important for catalytic activity" evidence="11">
    <location>
        <position position="33"/>
    </location>
</feature>
<feature type="binding site" evidence="10">
    <location>
        <position position="820"/>
    </location>
    <ligand>
        <name>thiamine diphosphate</name>
        <dbReference type="ChEBI" id="CHEBI:58937"/>
    </ligand>
</feature>
<accession>A0A7W5DR25</accession>
<dbReference type="InterPro" id="IPR002880">
    <property type="entry name" value="Pyrv_Fd/Flavodoxin_OxRdtase_N"/>
</dbReference>
<feature type="binding site" evidence="12">
    <location>
        <position position="755"/>
    </location>
    <ligand>
        <name>[4Fe-4S] cluster</name>
        <dbReference type="ChEBI" id="CHEBI:49883"/>
        <label>1</label>
    </ligand>
</feature>
<evidence type="ECO:0000256" key="5">
    <source>
        <dbReference type="ARBA" id="ARBA00022982"/>
    </source>
</evidence>
<evidence type="ECO:0000313" key="14">
    <source>
        <dbReference type="EMBL" id="MBB3187537.1"/>
    </source>
</evidence>
<sequence length="1179" mass="129441">MAKEKKFLTCDGNQAAAHIAYMFSEVAAIYPITPSSTMAEYVDEWAANGRKNIFNETVLVQEMQSEAGAAGAVHGSLQAGALTTTFTASQGLLLMIPNMYKIAGELLPSVFHVSARAIAAHALSIFGDHQDVMAVRQTGFAMLATGSVQEVMDLAGVTHLATIKSRVPFVHFFDGFRTSHEIQKIEALSNEDLAQFIDQDALSAFRKRALNPENPVTRGTAQNGDIYFQAREACNPFYEAVPGIVDEYMEKLASVTGRRYHLFDYYGAADADRVIIAMGSVTEAIRETIDYLTAQGEKVGLVAVHLFRPFSTKHLLAAIPSTAKNIAVLDRTKEPGSVGEPLYLDVKDAFYGTPNAPVIVGGRYGLSSKDTTPAQILAVYENLSRQEPKDGFTIGIVDDVTFTSLPKKEEIVFENGPFEAKFYGLGADGTVGANKNSIKIIGESTNKYCQAYFEYDSKKSGGFTCSHLRFGDNPIRSTYMVNTPDFVACHVSAYLRLYDVLRGLKKGGTFLLNSIWNAEETKKHLPDSVKAYLAKNNITFYIIDATKIAQEIGLGNRTNTILQSAFFKITGVIPYDMAVEQMKKFIVKTYGKKGEKVINMNYAAVDRGSEVTKIEVPTEWAALEGTFTLPTLDAPAFINNIVRPINAQIGNDLPVSAFVGREDGTWDMGTSAYEKRGVATHVPIWKSENCIQCNQCAYVCPHAVIRPFVLDTEEQAKAPQFATLKANGKQFENMQFRIQVDVLDCTGCGNCADVCPGNKNGKALEMVPLEGQLHEQANWTFLRNEVKSKASLVDIKMNVKNSQFATPLFEFSGACAGCGETPYVKLVSQLFGSRQMIANATGCSSIYSGSAPSTPYTTDENGHGPVWANSLFEDNAEYGMGMAIATRKIRERLIELMKEVPSCTNCSEEFKALSQEWLAKYNDADATILLTAKILPLLEQCDCEICKTILTLKQYLIKKSQWIIGGDGWAYDIGYGGLDHVIASGENVNILVLDTEVYSNTGGQSSKSTPVGAVAKFAASGKRIRKKDLGLMATTYGYVYVAQIAMGANEAQTLKAIREAEAYDGPSLIIAYSPCISHGLASGMGKTQQEEENAVACGYWHLWRYNPALAEEGKNPFTLDSKEPNWDNFQAFLQGEVRYTSLMKQFPTEAVELFKAAEVNAKWRYNSYKRLAAEVYVTE</sequence>
<dbReference type="FunFam" id="3.40.50.970:FF:000041">
    <property type="entry name" value="Pyruvate:ferredoxin (Flavodoxin) oxidoreductase"/>
    <property type="match status" value="1"/>
</dbReference>
<dbReference type="InterPro" id="IPR011766">
    <property type="entry name" value="TPP_enzyme_TPP-bd"/>
</dbReference>
<evidence type="ECO:0000259" key="13">
    <source>
        <dbReference type="PROSITE" id="PS51379"/>
    </source>
</evidence>
<feature type="binding site" evidence="12">
    <location>
        <position position="748"/>
    </location>
    <ligand>
        <name>[4Fe-4S] cluster</name>
        <dbReference type="ChEBI" id="CHEBI:49883"/>
        <label>2</label>
    </ligand>
</feature>
<keyword evidence="8 12" id="KW-0411">Iron-sulfur</keyword>
<dbReference type="Gene3D" id="3.40.50.920">
    <property type="match status" value="1"/>
</dbReference>
<feature type="binding site" evidence="12">
    <location>
        <position position="815"/>
    </location>
    <ligand>
        <name>[4Fe-4S] cluster</name>
        <dbReference type="ChEBI" id="CHEBI:49883"/>
        <label>3</label>
    </ligand>
</feature>
<dbReference type="SUPFAM" id="SSF54862">
    <property type="entry name" value="4Fe-4S ferredoxins"/>
    <property type="match status" value="1"/>
</dbReference>
<dbReference type="SUPFAM" id="SSF52518">
    <property type="entry name" value="Thiamin diphosphate-binding fold (THDP-binding)"/>
    <property type="match status" value="2"/>
</dbReference>
<feature type="binding site" evidence="10">
    <location>
        <position position="66"/>
    </location>
    <ligand>
        <name>thiamine diphosphate</name>
        <dbReference type="ChEBI" id="CHEBI:58937"/>
    </ligand>
</feature>
<dbReference type="GO" id="GO:0051539">
    <property type="term" value="F:4 iron, 4 sulfur cluster binding"/>
    <property type="evidence" value="ECO:0007669"/>
    <property type="project" value="UniProtKB-KW"/>
</dbReference>
<comment type="cofactor">
    <cofactor evidence="12">
        <name>[4Fe-4S] cluster</name>
        <dbReference type="ChEBI" id="CHEBI:49883"/>
    </cofactor>
    <text evidence="12">Binds 3 [4Fe-4S] clusters per subunit.</text>
</comment>
<dbReference type="NCBIfam" id="TIGR02176">
    <property type="entry name" value="pyruv_ox_red"/>
    <property type="match status" value="1"/>
</dbReference>
<dbReference type="InterPro" id="IPR029061">
    <property type="entry name" value="THDP-binding"/>
</dbReference>
<keyword evidence="3 12" id="KW-0004">4Fe-4S</keyword>
<dbReference type="Pfam" id="PF12838">
    <property type="entry name" value="Fer4_7"/>
    <property type="match status" value="1"/>
</dbReference>
<dbReference type="AlphaFoldDB" id="A0A7W5DR25"/>
<keyword evidence="7 12" id="KW-0408">Iron</keyword>
<dbReference type="Proteomes" id="UP000544222">
    <property type="component" value="Unassembled WGS sequence"/>
</dbReference>
<feature type="binding site" evidence="12">
    <location>
        <position position="751"/>
    </location>
    <ligand>
        <name>[4Fe-4S] cluster</name>
        <dbReference type="ChEBI" id="CHEBI:49883"/>
        <label>2</label>
    </ligand>
</feature>
<evidence type="ECO:0000256" key="12">
    <source>
        <dbReference type="PIRSR" id="PIRSR000159-50"/>
    </source>
</evidence>
<dbReference type="PANTHER" id="PTHR32154:SF0">
    <property type="entry name" value="PYRUVATE-FLAVODOXIN OXIDOREDUCTASE-RELATED"/>
    <property type="match status" value="1"/>
</dbReference>
<evidence type="ECO:0000256" key="11">
    <source>
        <dbReference type="PIRSR" id="PIRSR000159-2"/>
    </source>
</evidence>
<protein>
    <submittedName>
        <fullName evidence="14">Pyruvate-ferredoxin/flavodoxin oxidoreductase</fullName>
        <ecNumber evidence="14">1.2.7.-</ecNumber>
        <ecNumber evidence="14">1.2.7.1</ecNumber>
    </submittedName>
</protein>
<feature type="binding site" evidence="12">
    <location>
        <position position="696"/>
    </location>
    <ligand>
        <name>[4Fe-4S] cluster</name>
        <dbReference type="ChEBI" id="CHEBI:49883"/>
        <label>1</label>
    </ligand>
</feature>
<keyword evidence="2 9" id="KW-0813">Transport</keyword>
<dbReference type="GO" id="GO:0006979">
    <property type="term" value="P:response to oxidative stress"/>
    <property type="evidence" value="ECO:0007669"/>
    <property type="project" value="TreeGrafter"/>
</dbReference>
<dbReference type="GO" id="GO:0005506">
    <property type="term" value="F:iron ion binding"/>
    <property type="evidence" value="ECO:0007669"/>
    <property type="project" value="InterPro"/>
</dbReference>
<dbReference type="PROSITE" id="PS00198">
    <property type="entry name" value="4FE4S_FER_1"/>
    <property type="match status" value="1"/>
</dbReference>
<feature type="binding site" evidence="12">
    <location>
        <position position="745"/>
    </location>
    <ligand>
        <name>[4Fe-4S] cluster</name>
        <dbReference type="ChEBI" id="CHEBI:49883"/>
        <label>2</label>
    </ligand>
</feature>
<dbReference type="CDD" id="cd07034">
    <property type="entry name" value="TPP_PYR_PFOR_IOR-alpha_like"/>
    <property type="match status" value="1"/>
</dbReference>
<dbReference type="EC" id="1.2.7.-" evidence="14"/>
<reference evidence="14 15" key="1">
    <citation type="submission" date="2020-08" db="EMBL/GenBank/DDBJ databases">
        <title>Genomic Encyclopedia of Type Strains, Phase IV (KMG-IV): sequencing the most valuable type-strain genomes for metagenomic binning, comparative biology and taxonomic classification.</title>
        <authorList>
            <person name="Goeker M."/>
        </authorList>
    </citation>
    <scope>NUCLEOTIDE SEQUENCE [LARGE SCALE GENOMIC DNA]</scope>
    <source>
        <strain evidence="14 15">DSM 27471</strain>
    </source>
</reference>
<dbReference type="FunFam" id="3.40.50.920:FF:000007">
    <property type="entry name" value="Pyruvate:ferredoxin (Flavodoxin) oxidoreductase"/>
    <property type="match status" value="1"/>
</dbReference>
<dbReference type="InterPro" id="IPR011895">
    <property type="entry name" value="Pyrv_flavodox_OxRed"/>
</dbReference>
<evidence type="ECO:0000256" key="4">
    <source>
        <dbReference type="ARBA" id="ARBA00022723"/>
    </source>
</evidence>
<evidence type="ECO:0000256" key="3">
    <source>
        <dbReference type="ARBA" id="ARBA00022485"/>
    </source>
</evidence>
<evidence type="ECO:0000313" key="15">
    <source>
        <dbReference type="Proteomes" id="UP000544222"/>
    </source>
</evidence>
<keyword evidence="15" id="KW-1185">Reference proteome</keyword>
<dbReference type="Gene3D" id="3.40.50.970">
    <property type="match status" value="2"/>
</dbReference>
<feature type="binding site" evidence="12">
    <location>
        <position position="1075"/>
    </location>
    <ligand>
        <name>[4Fe-4S] cluster</name>
        <dbReference type="ChEBI" id="CHEBI:49883"/>
        <label>3</label>
    </ligand>
</feature>
<dbReference type="GO" id="GO:0022900">
    <property type="term" value="P:electron transport chain"/>
    <property type="evidence" value="ECO:0007669"/>
    <property type="project" value="InterPro"/>
</dbReference>
<dbReference type="FunFam" id="3.40.50.970:FF:000012">
    <property type="entry name" value="Pyruvate:ferredoxin (Flavodoxin) oxidoreductase"/>
    <property type="match status" value="1"/>
</dbReference>
<dbReference type="FunFam" id="3.30.70.20:FF:000022">
    <property type="entry name" value="Pyruvate:ferredoxin (Flavodoxin) oxidoreductase"/>
    <property type="match status" value="1"/>
</dbReference>
<dbReference type="Pfam" id="PF10371">
    <property type="entry name" value="EKR"/>
    <property type="match status" value="1"/>
</dbReference>
<dbReference type="EC" id="1.2.7.1" evidence="14"/>
<feature type="binding site" evidence="12">
    <location>
        <position position="690"/>
    </location>
    <ligand>
        <name>[4Fe-4S] cluster</name>
        <dbReference type="ChEBI" id="CHEBI:49883"/>
        <label>1</label>
    </ligand>
</feature>
<feature type="domain" description="4Fe-4S ferredoxin-type" evidence="13">
    <location>
        <begin position="736"/>
        <end position="765"/>
    </location>
</feature>
<comment type="similarity">
    <text evidence="1 9">Belongs to the pyruvate:ferredoxin/flavodoxin oxidoreductase family.</text>
</comment>
<evidence type="ECO:0000256" key="7">
    <source>
        <dbReference type="ARBA" id="ARBA00023004"/>
    </source>
</evidence>
<dbReference type="Gene3D" id="4.10.780.10">
    <property type="entry name" value="Pyruvate-flavodoxin oxidoreductase, EKR domain"/>
    <property type="match status" value="1"/>
</dbReference>
<evidence type="ECO:0000256" key="9">
    <source>
        <dbReference type="PIRNR" id="PIRNR000159"/>
    </source>
</evidence>
<dbReference type="EMBL" id="JACHYB010000001">
    <property type="protein sequence ID" value="MBB3187537.1"/>
    <property type="molecule type" value="Genomic_DNA"/>
</dbReference>
<gene>
    <name evidence="14" type="ORF">FHX64_001700</name>
</gene>
<dbReference type="PIRSF" id="PIRSF000159">
    <property type="entry name" value="NifJ"/>
    <property type="match status" value="1"/>
</dbReference>
<feature type="binding site" evidence="10">
    <location>
        <position position="33"/>
    </location>
    <ligand>
        <name>pyruvate</name>
        <dbReference type="ChEBI" id="CHEBI:15361"/>
    </ligand>
</feature>
<dbReference type="GO" id="GO:0019164">
    <property type="term" value="F:pyruvate synthase activity"/>
    <property type="evidence" value="ECO:0007669"/>
    <property type="project" value="UniProtKB-EC"/>
</dbReference>
<dbReference type="Pfam" id="PF01855">
    <property type="entry name" value="POR_N"/>
    <property type="match status" value="1"/>
</dbReference>
<dbReference type="InterPro" id="IPR017896">
    <property type="entry name" value="4Fe4S_Fe-S-bd"/>
</dbReference>
<keyword evidence="6 9" id="KW-0560">Oxidoreductase</keyword>
<evidence type="ECO:0000256" key="10">
    <source>
        <dbReference type="PIRSR" id="PIRSR000159-1"/>
    </source>
</evidence>
<feature type="site" description="Important for catalytic activity" evidence="11">
    <location>
        <position position="66"/>
    </location>
</feature>
<dbReference type="Pfam" id="PF01558">
    <property type="entry name" value="POR"/>
    <property type="match status" value="1"/>
</dbReference>
<evidence type="ECO:0000256" key="1">
    <source>
        <dbReference type="ARBA" id="ARBA00009032"/>
    </source>
</evidence>
<dbReference type="InterPro" id="IPR033412">
    <property type="entry name" value="PFOR_II"/>
</dbReference>
<feature type="binding site" evidence="12">
    <location>
        <position position="693"/>
    </location>
    <ligand>
        <name>[4Fe-4S] cluster</name>
        <dbReference type="ChEBI" id="CHEBI:49883"/>
        <label>1</label>
    </ligand>
</feature>
<dbReference type="Pfam" id="PF02775">
    <property type="entry name" value="TPP_enzyme_C"/>
    <property type="match status" value="1"/>
</dbReference>
<dbReference type="InterPro" id="IPR017900">
    <property type="entry name" value="4Fe4S_Fe_S_CS"/>
</dbReference>
<dbReference type="InterPro" id="IPR019752">
    <property type="entry name" value="Pyrv/ketoisovalerate_OxRed_cat"/>
</dbReference>
<feature type="binding site" evidence="10">
    <location>
        <begin position="995"/>
        <end position="1000"/>
    </location>
    <ligand>
        <name>thiamine diphosphate</name>
        <dbReference type="ChEBI" id="CHEBI:58937"/>
    </ligand>
</feature>
<dbReference type="Pfam" id="PF17147">
    <property type="entry name" value="PFOR_II"/>
    <property type="match status" value="1"/>
</dbReference>
<evidence type="ECO:0000256" key="2">
    <source>
        <dbReference type="ARBA" id="ARBA00022448"/>
    </source>
</evidence>
<feature type="binding site" evidence="10">
    <location>
        <position position="116"/>
    </location>
    <ligand>
        <name>pyruvate</name>
        <dbReference type="ChEBI" id="CHEBI:15361"/>
    </ligand>
</feature>
<keyword evidence="5 9" id="KW-0249">Electron transport</keyword>
<keyword evidence="4 12" id="KW-0479">Metal-binding</keyword>
<dbReference type="CDD" id="cd03377">
    <property type="entry name" value="TPP_PFOR_PNO"/>
    <property type="match status" value="1"/>
</dbReference>
<dbReference type="SUPFAM" id="SSF53323">
    <property type="entry name" value="Pyruvate-ferredoxin oxidoreductase, PFOR, domain III"/>
    <property type="match status" value="1"/>
</dbReference>
<dbReference type="InterPro" id="IPR037112">
    <property type="entry name" value="Pyrv-flavodox_OxR_EKR_sf"/>
</dbReference>
<dbReference type="InterPro" id="IPR050722">
    <property type="entry name" value="Pyruvate:ferred/Flavod_OxRd"/>
</dbReference>
<feature type="domain" description="4Fe-4S ferredoxin-type" evidence="13">
    <location>
        <begin position="681"/>
        <end position="711"/>
    </location>
</feature>
<feature type="site" description="Important for catalytic activity" evidence="11">
    <location>
        <position position="116"/>
    </location>
</feature>
<feature type="binding site" evidence="10">
    <location>
        <begin position="966"/>
        <end position="969"/>
    </location>
    <ligand>
        <name>thiamine diphosphate</name>
        <dbReference type="ChEBI" id="CHEBI:58937"/>
    </ligand>
</feature>
<feature type="binding site" evidence="12">
    <location>
        <position position="843"/>
    </location>
    <ligand>
        <name>[4Fe-4S] cluster</name>
        <dbReference type="ChEBI" id="CHEBI:49883"/>
        <label>3</label>
    </ligand>
</feature>
<dbReference type="Gene3D" id="3.30.70.20">
    <property type="match status" value="1"/>
</dbReference>
<dbReference type="SMART" id="SM00890">
    <property type="entry name" value="EKR"/>
    <property type="match status" value="1"/>
</dbReference>